<dbReference type="AlphaFoldDB" id="A0A8T1WU19"/>
<reference evidence="1" key="1">
    <citation type="submission" date="2021-02" db="EMBL/GenBank/DDBJ databases">
        <authorList>
            <person name="Palmer J.M."/>
        </authorList>
    </citation>
    <scope>NUCLEOTIDE SEQUENCE</scope>
    <source>
        <strain evidence="1">SCRP23</strain>
    </source>
</reference>
<sequence length="215" mass="23825">MALRYDAGMSFEERAALLTDRLLDLDQVKEWKHAVKVELARPECPVTSNAALESPVVVCLLDKMGLLGLLKRTVIDLHCEAMQTVAAEAKHKTNSAAESCRFLPETTTDGCNLDVVRAARDNWEKITSDEMLRLAKEMNRPLVALNTNVETVEITARTDGLLTGPEMEMKPSKRNKILATRFLYDGSDLLNSLQAIEPVNRARDTAGATEAWADL</sequence>
<protein>
    <submittedName>
        <fullName evidence="1">Uncharacterized protein</fullName>
    </submittedName>
</protein>
<evidence type="ECO:0000313" key="2">
    <source>
        <dbReference type="Proteomes" id="UP000693981"/>
    </source>
</evidence>
<dbReference type="Proteomes" id="UP000693981">
    <property type="component" value="Unassembled WGS sequence"/>
</dbReference>
<dbReference type="OrthoDB" id="10249775at2759"/>
<gene>
    <name evidence="1" type="ORF">PHYBOEH_001920</name>
</gene>
<evidence type="ECO:0000313" key="1">
    <source>
        <dbReference type="EMBL" id="KAG7396691.1"/>
    </source>
</evidence>
<dbReference type="EMBL" id="JAGDFL010000144">
    <property type="protein sequence ID" value="KAG7396691.1"/>
    <property type="molecule type" value="Genomic_DNA"/>
</dbReference>
<accession>A0A8T1WU19</accession>
<proteinExistence type="predicted"/>
<organism evidence="1 2">
    <name type="scientific">Phytophthora boehmeriae</name>
    <dbReference type="NCBI Taxonomy" id="109152"/>
    <lineage>
        <taxon>Eukaryota</taxon>
        <taxon>Sar</taxon>
        <taxon>Stramenopiles</taxon>
        <taxon>Oomycota</taxon>
        <taxon>Peronosporomycetes</taxon>
        <taxon>Peronosporales</taxon>
        <taxon>Peronosporaceae</taxon>
        <taxon>Phytophthora</taxon>
    </lineage>
</organism>
<name>A0A8T1WU19_9STRA</name>
<keyword evidence="2" id="KW-1185">Reference proteome</keyword>
<comment type="caution">
    <text evidence="1">The sequence shown here is derived from an EMBL/GenBank/DDBJ whole genome shotgun (WGS) entry which is preliminary data.</text>
</comment>